<dbReference type="OMA" id="AEKWEVR"/>
<keyword evidence="6" id="KW-0325">Glycoprotein</keyword>
<dbReference type="Pfam" id="PF02460">
    <property type="entry name" value="Patched"/>
    <property type="match status" value="1"/>
</dbReference>
<feature type="compositionally biased region" description="Basic and acidic residues" evidence="7">
    <location>
        <begin position="698"/>
        <end position="712"/>
    </location>
</feature>
<keyword evidence="5 8" id="KW-0472">Membrane</keyword>
<reference evidence="10 12" key="2">
    <citation type="journal article" date="2013" name="Nature">
        <title>Insights into bilaterian evolution from three spiralian genomes.</title>
        <authorList>
            <person name="Simakov O."/>
            <person name="Marletaz F."/>
            <person name="Cho S.J."/>
            <person name="Edsinger-Gonzales E."/>
            <person name="Havlak P."/>
            <person name="Hellsten U."/>
            <person name="Kuo D.H."/>
            <person name="Larsson T."/>
            <person name="Lv J."/>
            <person name="Arendt D."/>
            <person name="Savage R."/>
            <person name="Osoegawa K."/>
            <person name="de Jong P."/>
            <person name="Grimwood J."/>
            <person name="Chapman J.A."/>
            <person name="Shapiro H."/>
            <person name="Aerts A."/>
            <person name="Otillar R.P."/>
            <person name="Terry A.Y."/>
            <person name="Boore J.L."/>
            <person name="Grigoriev I.V."/>
            <person name="Lindberg D.R."/>
            <person name="Seaver E.C."/>
            <person name="Weisblat D.A."/>
            <person name="Putnam N.H."/>
            <person name="Rokhsar D.S."/>
        </authorList>
    </citation>
    <scope>NUCLEOTIDE SEQUENCE</scope>
    <source>
        <strain evidence="10 12">I ESC-2004</strain>
    </source>
</reference>
<feature type="transmembrane region" description="Helical" evidence="8">
    <location>
        <begin position="80"/>
        <end position="99"/>
    </location>
</feature>
<evidence type="ECO:0000313" key="11">
    <source>
        <dbReference type="EnsemblMetazoa" id="CapteP154215"/>
    </source>
</evidence>
<dbReference type="InterPro" id="IPR051697">
    <property type="entry name" value="Patched_domain-protein"/>
</dbReference>
<feature type="transmembrane region" description="Helical" evidence="8">
    <location>
        <begin position="631"/>
        <end position="654"/>
    </location>
</feature>
<dbReference type="SUPFAM" id="SSF82866">
    <property type="entry name" value="Multidrug efflux transporter AcrB transmembrane domain"/>
    <property type="match status" value="2"/>
</dbReference>
<feature type="domain" description="SSD" evidence="9">
    <location>
        <begin position="77"/>
        <end position="234"/>
    </location>
</feature>
<dbReference type="OrthoDB" id="6510177at2759"/>
<comment type="subcellular location">
    <subcellularLocation>
        <location evidence="1">Membrane</location>
        <topology evidence="1">Multi-pass membrane protein</topology>
    </subcellularLocation>
</comment>
<proteinExistence type="inferred from homology"/>
<feature type="transmembrane region" description="Helical" evidence="8">
    <location>
        <begin position="530"/>
        <end position="550"/>
    </location>
</feature>
<evidence type="ECO:0000313" key="10">
    <source>
        <dbReference type="EMBL" id="ELT98645.1"/>
    </source>
</evidence>
<dbReference type="FunCoup" id="R7U659">
    <property type="interactions" value="1"/>
</dbReference>
<dbReference type="Gene3D" id="1.20.1640.10">
    <property type="entry name" value="Multidrug efflux transporter AcrB transmembrane domain"/>
    <property type="match status" value="2"/>
</dbReference>
<keyword evidence="3 8" id="KW-0812">Transmembrane</keyword>
<dbReference type="EMBL" id="KB307685">
    <property type="protein sequence ID" value="ELT98645.1"/>
    <property type="molecule type" value="Genomic_DNA"/>
</dbReference>
<name>R7U659_CAPTE</name>
<accession>R7U659</accession>
<evidence type="ECO:0000256" key="8">
    <source>
        <dbReference type="SAM" id="Phobius"/>
    </source>
</evidence>
<dbReference type="PROSITE" id="PS50156">
    <property type="entry name" value="SSD"/>
    <property type="match status" value="1"/>
</dbReference>
<evidence type="ECO:0000256" key="5">
    <source>
        <dbReference type="ARBA" id="ARBA00023136"/>
    </source>
</evidence>
<feature type="transmembrane region" description="Helical" evidence="8">
    <location>
        <begin position="111"/>
        <end position="134"/>
    </location>
</feature>
<feature type="transmembrane region" description="Helical" evidence="8">
    <location>
        <begin position="306"/>
        <end position="324"/>
    </location>
</feature>
<dbReference type="EnsemblMetazoa" id="CapteT154215">
    <property type="protein sequence ID" value="CapteP154215"/>
    <property type="gene ID" value="CapteG154215"/>
</dbReference>
<feature type="transmembrane region" description="Helical" evidence="8">
    <location>
        <begin position="603"/>
        <end position="625"/>
    </location>
</feature>
<dbReference type="GO" id="GO:0016020">
    <property type="term" value="C:membrane"/>
    <property type="evidence" value="ECO:0007669"/>
    <property type="project" value="UniProtKB-SubCell"/>
</dbReference>
<dbReference type="PANTHER" id="PTHR10796:SF92">
    <property type="entry name" value="PATCHED-RELATED, ISOFORM A"/>
    <property type="match status" value="1"/>
</dbReference>
<evidence type="ECO:0000313" key="12">
    <source>
        <dbReference type="Proteomes" id="UP000014760"/>
    </source>
</evidence>
<dbReference type="AlphaFoldDB" id="R7U659"/>
<dbReference type="EMBL" id="AMQN01010388">
    <property type="status" value="NOT_ANNOTATED_CDS"/>
    <property type="molecule type" value="Genomic_DNA"/>
</dbReference>
<evidence type="ECO:0000256" key="4">
    <source>
        <dbReference type="ARBA" id="ARBA00022989"/>
    </source>
</evidence>
<keyword evidence="12" id="KW-1185">Reference proteome</keyword>
<feature type="transmembrane region" description="Helical" evidence="8">
    <location>
        <begin position="562"/>
        <end position="583"/>
    </location>
</feature>
<evidence type="ECO:0000256" key="7">
    <source>
        <dbReference type="SAM" id="MobiDB-lite"/>
    </source>
</evidence>
<comment type="similarity">
    <text evidence="2">Belongs to the patched family.</text>
</comment>
<dbReference type="HOGENOM" id="CLU_002359_4_1_1"/>
<evidence type="ECO:0000256" key="1">
    <source>
        <dbReference type="ARBA" id="ARBA00004141"/>
    </source>
</evidence>
<evidence type="ECO:0000256" key="6">
    <source>
        <dbReference type="ARBA" id="ARBA00023180"/>
    </source>
</evidence>
<evidence type="ECO:0000256" key="3">
    <source>
        <dbReference type="ARBA" id="ARBA00022692"/>
    </source>
</evidence>
<keyword evidence="4 8" id="KW-1133">Transmembrane helix</keyword>
<feature type="region of interest" description="Disordered" evidence="7">
    <location>
        <begin position="685"/>
        <end position="712"/>
    </location>
</feature>
<dbReference type="PANTHER" id="PTHR10796">
    <property type="entry name" value="PATCHED-RELATED"/>
    <property type="match status" value="1"/>
</dbReference>
<reference evidence="12" key="1">
    <citation type="submission" date="2012-12" db="EMBL/GenBank/DDBJ databases">
        <authorList>
            <person name="Hellsten U."/>
            <person name="Grimwood J."/>
            <person name="Chapman J.A."/>
            <person name="Shapiro H."/>
            <person name="Aerts A."/>
            <person name="Otillar R.P."/>
            <person name="Terry A.Y."/>
            <person name="Boore J.L."/>
            <person name="Simakov O."/>
            <person name="Marletaz F."/>
            <person name="Cho S.-J."/>
            <person name="Edsinger-Gonzales E."/>
            <person name="Havlak P."/>
            <person name="Kuo D.-H."/>
            <person name="Larsson T."/>
            <person name="Lv J."/>
            <person name="Arendt D."/>
            <person name="Savage R."/>
            <person name="Osoegawa K."/>
            <person name="de Jong P."/>
            <person name="Lindberg D.R."/>
            <person name="Seaver E.C."/>
            <person name="Weisblat D.A."/>
            <person name="Putnam N.H."/>
            <person name="Grigoriev I.V."/>
            <person name="Rokhsar D.S."/>
        </authorList>
    </citation>
    <scope>NUCLEOTIDE SEQUENCE</scope>
    <source>
        <strain evidence="12">I ESC-2004</strain>
    </source>
</reference>
<dbReference type="InterPro" id="IPR003392">
    <property type="entry name" value="PTHD_SSD"/>
</dbReference>
<dbReference type="STRING" id="283909.R7U659"/>
<evidence type="ECO:0000259" key="9">
    <source>
        <dbReference type="PROSITE" id="PS50156"/>
    </source>
</evidence>
<protein>
    <recommendedName>
        <fullName evidence="9">SSD domain-containing protein</fullName>
    </recommendedName>
</protein>
<gene>
    <name evidence="10" type="ORF">CAPTEDRAFT_154215</name>
</gene>
<evidence type="ECO:0000256" key="2">
    <source>
        <dbReference type="ARBA" id="ARBA00005585"/>
    </source>
</evidence>
<sequence>MSDVLGHISFDNHYLRAKAFRLRFNLAHDIQSTRRYAQSWERQFLRAVKEYSSLHLDISYAVSGSLDIELADDLASDTKFFSLTIIIMAMYASFVTSGGDWVSTRMLLAQAGVVAALLAIMASFGLLCMCGLVFVDICGVMPFLVLGKGLDDMFILLSGWRRTDVHASIEDRIAETFRTSAISMTITSLTDLLAFCIGATSPFLSVKNFCVFAGVAVFFCYLNQLTFFGGFLVLHARRVYSSRHCMTCRVVSDRDNMEINHRLFSKADVLCCSGSIPKEKGEEDSVCEKIPSSFLPKFLMSTPMKFFVMGLFIVYIVMSTWGASEIKTGVKFKNVVPEKSYFSQYIQHQRMYYVGRGQPVMFVITEPTDYSSEKTQLEVQRILALAMSSGYVFPDSISWLSTYLEYANNNSVEWESKQHFLEHLRNDFLPRYPEFQNDVIFSDDHTSVEASRFYLTTKSFNDSDKEANMMISMRYIASNSTLPMLAYSPQFIYFEHYVSILKDTLLAVGVAIIGMLFIALMFIPHPIAITCVTLTMVTIVLGMFGFMNFWGLELSVITKVQIILSVGFCVDFTIHTSHAFMAATGKNRNERVLCAMEAVGVPIMNGAFTSILGILMLAFASSYVFKSFFKTMLLVIVLGVAHSLLFLPVMLSFIGPRRTAKPVFIPVHHSARGILGGVDPTVQHSFPETDPCPSSPSTKEEDLSDIDHSPTKHHGLDEFELIRIDSDGDETCRKTLAPLSEEIVHRSPSGVRFKVMAQDSLDTASFQSLDIMNT</sequence>
<feature type="transmembrane region" description="Helical" evidence="8">
    <location>
        <begin position="505"/>
        <end position="523"/>
    </location>
</feature>
<organism evidence="10">
    <name type="scientific">Capitella teleta</name>
    <name type="common">Polychaete worm</name>
    <dbReference type="NCBI Taxonomy" id="283909"/>
    <lineage>
        <taxon>Eukaryota</taxon>
        <taxon>Metazoa</taxon>
        <taxon>Spiralia</taxon>
        <taxon>Lophotrochozoa</taxon>
        <taxon>Annelida</taxon>
        <taxon>Polychaeta</taxon>
        <taxon>Sedentaria</taxon>
        <taxon>Scolecida</taxon>
        <taxon>Capitellidae</taxon>
        <taxon>Capitella</taxon>
    </lineage>
</organism>
<feature type="transmembrane region" description="Helical" evidence="8">
    <location>
        <begin position="211"/>
        <end position="234"/>
    </location>
</feature>
<feature type="transmembrane region" description="Helical" evidence="8">
    <location>
        <begin position="181"/>
        <end position="205"/>
    </location>
</feature>
<dbReference type="Proteomes" id="UP000014760">
    <property type="component" value="Unassembled WGS sequence"/>
</dbReference>
<reference evidence="11" key="3">
    <citation type="submission" date="2015-06" db="UniProtKB">
        <authorList>
            <consortium name="EnsemblMetazoa"/>
        </authorList>
    </citation>
    <scope>IDENTIFICATION</scope>
</reference>
<dbReference type="InterPro" id="IPR000731">
    <property type="entry name" value="SSD"/>
</dbReference>